<sequence length="373" mass="41171">MGSILVIADDLTGAAEIAGIALRYGLSSQIVQQLEDPTSSDVLVLNSNSRSLKIDEALAHLARLFPAASTQNWDWVYLKFDSALRGHIQEELSFFRALFKPAYQFFCPVNLNLNRVVRSEEYWIAGKPIAQTAFAQDPEFPVRSSKLLDVVGGETWTIVPKAADWTPDRQRVLPAVDNWEALHEWASNIPHEALCAGAAAFFEALLRKRNTGASIVAEPAFARQRPVLYVCGSNHEQSVTRINALAQENIIYWQKTGGEWEVAKKLLALLKKNQVAVFAVLPGVVAKADVIRKSMAMVVGMLKGEDMPKELIIEGGATANAVLEALQINVLLPQKEYAPGLIRSHVPQQELAITMKPGSYPWTEELWAFGPTT</sequence>
<comment type="caution">
    <text evidence="2">The sequence shown here is derived from an EMBL/GenBank/DDBJ whole genome shotgun (WGS) entry which is preliminary data.</text>
</comment>
<dbReference type="Proteomes" id="UP001597525">
    <property type="component" value="Unassembled WGS sequence"/>
</dbReference>
<dbReference type="Pfam" id="PF07005">
    <property type="entry name" value="SBD_N"/>
    <property type="match status" value="1"/>
</dbReference>
<dbReference type="RefSeq" id="WP_320186138.1">
    <property type="nucleotide sequence ID" value="NZ_CP138332.1"/>
</dbReference>
<dbReference type="InterPro" id="IPR042213">
    <property type="entry name" value="NBD_C_sf"/>
</dbReference>
<evidence type="ECO:0000259" key="1">
    <source>
        <dbReference type="Pfam" id="PF07005"/>
    </source>
</evidence>
<evidence type="ECO:0000313" key="3">
    <source>
        <dbReference type="Proteomes" id="UP001597525"/>
    </source>
</evidence>
<keyword evidence="2" id="KW-0808">Transferase</keyword>
<keyword evidence="2" id="KW-0418">Kinase</keyword>
<dbReference type="InterPro" id="IPR037051">
    <property type="entry name" value="4-carb_acid_sugar_kinase_N_sf"/>
</dbReference>
<protein>
    <submittedName>
        <fullName evidence="2">Four-carbon acid sugar kinase family protein</fullName>
    </submittedName>
</protein>
<evidence type="ECO:0000313" key="2">
    <source>
        <dbReference type="EMBL" id="MFD2967508.1"/>
    </source>
</evidence>
<dbReference type="InterPro" id="IPR010737">
    <property type="entry name" value="4-carb_acid_sugar_kinase_N"/>
</dbReference>
<dbReference type="GO" id="GO:0016301">
    <property type="term" value="F:kinase activity"/>
    <property type="evidence" value="ECO:0007669"/>
    <property type="project" value="UniProtKB-KW"/>
</dbReference>
<gene>
    <name evidence="2" type="ORF">ACFS7Y_08915</name>
</gene>
<dbReference type="EMBL" id="JBHUPB010000006">
    <property type="protein sequence ID" value="MFD2967508.1"/>
    <property type="molecule type" value="Genomic_DNA"/>
</dbReference>
<reference evidence="3" key="1">
    <citation type="journal article" date="2019" name="Int. J. Syst. Evol. Microbiol.">
        <title>The Global Catalogue of Microorganisms (GCM) 10K type strain sequencing project: providing services to taxonomists for standard genome sequencing and annotation.</title>
        <authorList>
            <consortium name="The Broad Institute Genomics Platform"/>
            <consortium name="The Broad Institute Genome Sequencing Center for Infectious Disease"/>
            <person name="Wu L."/>
            <person name="Ma J."/>
        </authorList>
    </citation>
    <scope>NUCLEOTIDE SEQUENCE [LARGE SCALE GENOMIC DNA]</scope>
    <source>
        <strain evidence="3">KCTC 22814</strain>
    </source>
</reference>
<dbReference type="Gene3D" id="3.40.980.20">
    <property type="entry name" value="Four-carbon acid sugar kinase, nucleotide binding domain"/>
    <property type="match status" value="1"/>
</dbReference>
<feature type="domain" description="Four-carbon acid sugar kinase N-terminal" evidence="1">
    <location>
        <begin position="4"/>
        <end position="155"/>
    </location>
</feature>
<organism evidence="2 3">
    <name type="scientific">Sphingobacterium bambusae</name>
    <dbReference type="NCBI Taxonomy" id="662858"/>
    <lineage>
        <taxon>Bacteria</taxon>
        <taxon>Pseudomonadati</taxon>
        <taxon>Bacteroidota</taxon>
        <taxon>Sphingobacteriia</taxon>
        <taxon>Sphingobacteriales</taxon>
        <taxon>Sphingobacteriaceae</taxon>
        <taxon>Sphingobacterium</taxon>
    </lineage>
</organism>
<name>A0ABW6BDB4_9SPHI</name>
<accession>A0ABW6BDB4</accession>
<dbReference type="Gene3D" id="3.40.50.10840">
    <property type="entry name" value="Putative sugar-binding, N-terminal domain"/>
    <property type="match status" value="1"/>
</dbReference>
<proteinExistence type="predicted"/>
<keyword evidence="3" id="KW-1185">Reference proteome</keyword>
<dbReference type="SUPFAM" id="SSF142764">
    <property type="entry name" value="YgbK-like"/>
    <property type="match status" value="1"/>
</dbReference>